<comment type="pathway">
    <text evidence="1">Cofactor biosynthesis; thiamine diphosphate biosynthesis.</text>
</comment>
<comment type="caution">
    <text evidence="4">The sequence shown here is derived from an EMBL/GenBank/DDBJ whole genome shotgun (WGS) entry which is preliminary data.</text>
</comment>
<dbReference type="CDD" id="cd00564">
    <property type="entry name" value="TMP_TenI"/>
    <property type="match status" value="1"/>
</dbReference>
<proteinExistence type="predicted"/>
<dbReference type="PANTHER" id="PTHR20857:SF15">
    <property type="entry name" value="THIAMINE-PHOSPHATE SYNTHASE"/>
    <property type="match status" value="1"/>
</dbReference>
<dbReference type="EC" id="2.5.1.3" evidence="4"/>
<reference evidence="4" key="1">
    <citation type="submission" date="2021-11" db="EMBL/GenBank/DDBJ databases">
        <authorList>
            <person name="Rodrigo-Torres L."/>
            <person name="Arahal R. D."/>
            <person name="Lucena T."/>
        </authorList>
    </citation>
    <scope>NUCLEOTIDE SEQUENCE</scope>
    <source>
        <strain evidence="4">CECT 7928</strain>
    </source>
</reference>
<name>A0ABN8E3Y2_9VIBR</name>
<protein>
    <submittedName>
        <fullName evidence="4">Thiamine-phosphate synthase</fullName>
        <ecNumber evidence="4">2.5.1.3</ecNumber>
    </submittedName>
</protein>
<dbReference type="PANTHER" id="PTHR20857">
    <property type="entry name" value="THIAMINE-PHOSPHATE PYROPHOSPHORYLASE"/>
    <property type="match status" value="1"/>
</dbReference>
<evidence type="ECO:0000256" key="2">
    <source>
        <dbReference type="ARBA" id="ARBA00022977"/>
    </source>
</evidence>
<organism evidence="4 5">
    <name type="scientific">Vibrio marisflavi CECT 7928</name>
    <dbReference type="NCBI Taxonomy" id="634439"/>
    <lineage>
        <taxon>Bacteria</taxon>
        <taxon>Pseudomonadati</taxon>
        <taxon>Pseudomonadota</taxon>
        <taxon>Gammaproteobacteria</taxon>
        <taxon>Vibrionales</taxon>
        <taxon>Vibrionaceae</taxon>
        <taxon>Vibrio</taxon>
    </lineage>
</organism>
<evidence type="ECO:0000259" key="3">
    <source>
        <dbReference type="Pfam" id="PF02581"/>
    </source>
</evidence>
<gene>
    <name evidence="4" type="primary">thiE_1</name>
    <name evidence="4" type="ORF">VMF7928_02547</name>
</gene>
<keyword evidence="4" id="KW-0808">Transferase</keyword>
<evidence type="ECO:0000256" key="1">
    <source>
        <dbReference type="ARBA" id="ARBA00004948"/>
    </source>
</evidence>
<sequence length="191" mass="21313">MLSDQHNLYLITPDFESDLDLYLSKLENSLSKGIKLVQLRSKNLSQDNYLTLANPAIQLIHQYNAKVILNGPIELLESTDADGIHLPSFEAAKYESRPFATNKLLSTACHTEEQLKQAERLKADIAIVCPIFKTPSSPKGIPMGWEKFSKFANNTDLPVYALGGLELTHYQEAIQHGATGIAAKRAFWDLK</sequence>
<dbReference type="EMBL" id="CAKLDM010000002">
    <property type="protein sequence ID" value="CAH0539965.1"/>
    <property type="molecule type" value="Genomic_DNA"/>
</dbReference>
<dbReference type="Gene3D" id="3.20.20.70">
    <property type="entry name" value="Aldolase class I"/>
    <property type="match status" value="1"/>
</dbReference>
<dbReference type="RefSeq" id="WP_237362007.1">
    <property type="nucleotide sequence ID" value="NZ_CAKLDM010000002.1"/>
</dbReference>
<dbReference type="InterPro" id="IPR013785">
    <property type="entry name" value="Aldolase_TIM"/>
</dbReference>
<dbReference type="InterPro" id="IPR036206">
    <property type="entry name" value="ThiamineP_synth_sf"/>
</dbReference>
<keyword evidence="2" id="KW-0784">Thiamine biosynthesis</keyword>
<evidence type="ECO:0000313" key="4">
    <source>
        <dbReference type="EMBL" id="CAH0539965.1"/>
    </source>
</evidence>
<feature type="domain" description="Thiamine phosphate synthase/TenI" evidence="3">
    <location>
        <begin position="8"/>
        <end position="186"/>
    </location>
</feature>
<dbReference type="Pfam" id="PF02581">
    <property type="entry name" value="TMP-TENI"/>
    <property type="match status" value="1"/>
</dbReference>
<dbReference type="Proteomes" id="UP000838748">
    <property type="component" value="Unassembled WGS sequence"/>
</dbReference>
<dbReference type="GO" id="GO:0004789">
    <property type="term" value="F:thiamine-phosphate diphosphorylase activity"/>
    <property type="evidence" value="ECO:0007669"/>
    <property type="project" value="UniProtKB-EC"/>
</dbReference>
<keyword evidence="5" id="KW-1185">Reference proteome</keyword>
<evidence type="ECO:0000313" key="5">
    <source>
        <dbReference type="Proteomes" id="UP000838748"/>
    </source>
</evidence>
<dbReference type="InterPro" id="IPR022998">
    <property type="entry name" value="ThiamineP_synth_TenI"/>
</dbReference>
<accession>A0ABN8E3Y2</accession>
<dbReference type="SUPFAM" id="SSF51391">
    <property type="entry name" value="Thiamin phosphate synthase"/>
    <property type="match status" value="1"/>
</dbReference>